<dbReference type="InterPro" id="IPR018303">
    <property type="entry name" value="ATPase_P-typ_P_site"/>
</dbReference>
<gene>
    <name evidence="17" type="ORF">HQN60_12875</name>
</gene>
<dbReference type="PROSITE" id="PS01229">
    <property type="entry name" value="COF_2"/>
    <property type="match status" value="1"/>
</dbReference>
<keyword evidence="4 15" id="KW-1003">Cell membrane</keyword>
<dbReference type="PRINTS" id="PR00119">
    <property type="entry name" value="CATATPASE"/>
</dbReference>
<dbReference type="GO" id="GO:0043682">
    <property type="term" value="F:P-type divalent copper transporter activity"/>
    <property type="evidence" value="ECO:0007669"/>
    <property type="project" value="TreeGrafter"/>
</dbReference>
<dbReference type="InterPro" id="IPR023214">
    <property type="entry name" value="HAD_sf"/>
</dbReference>
<dbReference type="InterPro" id="IPR006121">
    <property type="entry name" value="HMA_dom"/>
</dbReference>
<feature type="transmembrane region" description="Helical" evidence="15">
    <location>
        <begin position="276"/>
        <end position="294"/>
    </location>
</feature>
<dbReference type="InterPro" id="IPR021993">
    <property type="entry name" value="ATPase-cat-bd"/>
</dbReference>
<dbReference type="SFLD" id="SFLDG00002">
    <property type="entry name" value="C1.7:_P-type_atpase_like"/>
    <property type="match status" value="1"/>
</dbReference>
<dbReference type="EMBL" id="CP054143">
    <property type="protein sequence ID" value="QKJ67530.1"/>
    <property type="molecule type" value="Genomic_DNA"/>
</dbReference>
<dbReference type="Pfam" id="PF12156">
    <property type="entry name" value="ATPase-cat_bd"/>
    <property type="match status" value="1"/>
</dbReference>
<dbReference type="GO" id="GO:0005507">
    <property type="term" value="F:copper ion binding"/>
    <property type="evidence" value="ECO:0007669"/>
    <property type="project" value="TreeGrafter"/>
</dbReference>
<dbReference type="InterPro" id="IPR036163">
    <property type="entry name" value="HMA_dom_sf"/>
</dbReference>
<evidence type="ECO:0000256" key="8">
    <source>
        <dbReference type="ARBA" id="ARBA00022741"/>
    </source>
</evidence>
<dbReference type="InterPro" id="IPR027256">
    <property type="entry name" value="P-typ_ATPase_IB"/>
</dbReference>
<dbReference type="FunFam" id="2.70.150.10:FF:000002">
    <property type="entry name" value="Copper-transporting ATPase 1, putative"/>
    <property type="match status" value="1"/>
</dbReference>
<keyword evidence="13" id="KW-0406">Ion transport</keyword>
<dbReference type="NCBIfam" id="TIGR01494">
    <property type="entry name" value="ATPase_P-type"/>
    <property type="match status" value="1"/>
</dbReference>
<keyword evidence="6 15" id="KW-0812">Transmembrane</keyword>
<evidence type="ECO:0000256" key="10">
    <source>
        <dbReference type="ARBA" id="ARBA00022842"/>
    </source>
</evidence>
<dbReference type="Proteomes" id="UP000504844">
    <property type="component" value="Chromosome"/>
</dbReference>
<dbReference type="Gene3D" id="2.70.150.10">
    <property type="entry name" value="Calcium-transporting ATPase, cytoplasmic transduction domain A"/>
    <property type="match status" value="1"/>
</dbReference>
<dbReference type="InterPro" id="IPR036412">
    <property type="entry name" value="HAD-like_sf"/>
</dbReference>
<dbReference type="RefSeq" id="WP_173534032.1">
    <property type="nucleotide sequence ID" value="NZ_CP054143.1"/>
</dbReference>
<dbReference type="NCBIfam" id="TIGR01511">
    <property type="entry name" value="ATPase-IB1_Cu"/>
    <property type="match status" value="1"/>
</dbReference>
<dbReference type="SFLD" id="SFLDS00003">
    <property type="entry name" value="Haloacid_Dehalogenase"/>
    <property type="match status" value="1"/>
</dbReference>
<keyword evidence="8 15" id="KW-0547">Nucleotide-binding</keyword>
<dbReference type="Pfam" id="PF00403">
    <property type="entry name" value="HMA"/>
    <property type="match status" value="1"/>
</dbReference>
<dbReference type="GO" id="GO:0055070">
    <property type="term" value="P:copper ion homeostasis"/>
    <property type="evidence" value="ECO:0007669"/>
    <property type="project" value="TreeGrafter"/>
</dbReference>
<reference evidence="17 18" key="1">
    <citation type="submission" date="2020-05" db="EMBL/GenBank/DDBJ databases">
        <title>Complete genome sequence of Deefgea sp. D17.</title>
        <authorList>
            <person name="Bae J.-W."/>
            <person name="Han J.E."/>
        </authorList>
    </citation>
    <scope>NUCLEOTIDE SEQUENCE [LARGE SCALE GENOMIC DNA]</scope>
    <source>
        <strain evidence="17 18">D17</strain>
    </source>
</reference>
<evidence type="ECO:0000256" key="13">
    <source>
        <dbReference type="ARBA" id="ARBA00023065"/>
    </source>
</evidence>
<dbReference type="SUPFAM" id="SSF56784">
    <property type="entry name" value="HAD-like"/>
    <property type="match status" value="1"/>
</dbReference>
<accession>A0A6M8SW46</accession>
<keyword evidence="5" id="KW-0597">Phosphoprotein</keyword>
<keyword evidence="18" id="KW-1185">Reference proteome</keyword>
<dbReference type="PROSITE" id="PS50846">
    <property type="entry name" value="HMA_2"/>
    <property type="match status" value="1"/>
</dbReference>
<evidence type="ECO:0000256" key="7">
    <source>
        <dbReference type="ARBA" id="ARBA00022723"/>
    </source>
</evidence>
<dbReference type="GO" id="GO:0016887">
    <property type="term" value="F:ATP hydrolysis activity"/>
    <property type="evidence" value="ECO:0007669"/>
    <property type="project" value="InterPro"/>
</dbReference>
<dbReference type="CDD" id="cd02079">
    <property type="entry name" value="P-type_ATPase_HM"/>
    <property type="match status" value="1"/>
</dbReference>
<dbReference type="GO" id="GO:0005886">
    <property type="term" value="C:plasma membrane"/>
    <property type="evidence" value="ECO:0007669"/>
    <property type="project" value="UniProtKB-SubCell"/>
</dbReference>
<dbReference type="AlphaFoldDB" id="A0A6M8SW46"/>
<evidence type="ECO:0000259" key="16">
    <source>
        <dbReference type="PROSITE" id="PS50846"/>
    </source>
</evidence>
<evidence type="ECO:0000256" key="11">
    <source>
        <dbReference type="ARBA" id="ARBA00022967"/>
    </source>
</evidence>
<evidence type="ECO:0000313" key="17">
    <source>
        <dbReference type="EMBL" id="QKJ67530.1"/>
    </source>
</evidence>
<evidence type="ECO:0000256" key="6">
    <source>
        <dbReference type="ARBA" id="ARBA00022692"/>
    </source>
</evidence>
<evidence type="ECO:0000256" key="9">
    <source>
        <dbReference type="ARBA" id="ARBA00022840"/>
    </source>
</evidence>
<comment type="similarity">
    <text evidence="2 15">Belongs to the cation transport ATPase (P-type) (TC 3.A.3) family. Type IB subfamily.</text>
</comment>
<dbReference type="PANTHER" id="PTHR43520:SF5">
    <property type="entry name" value="CATION-TRANSPORTING P-TYPE ATPASE-RELATED"/>
    <property type="match status" value="1"/>
</dbReference>
<feature type="transmembrane region" description="Helical" evidence="15">
    <location>
        <begin position="763"/>
        <end position="782"/>
    </location>
</feature>
<dbReference type="InterPro" id="IPR008250">
    <property type="entry name" value="ATPase_P-typ_transduc_dom_A_sf"/>
</dbReference>
<dbReference type="Pfam" id="PF00702">
    <property type="entry name" value="Hydrolase"/>
    <property type="match status" value="1"/>
</dbReference>
<dbReference type="InterPro" id="IPR044492">
    <property type="entry name" value="P_typ_ATPase_HD_dom"/>
</dbReference>
<evidence type="ECO:0000256" key="15">
    <source>
        <dbReference type="RuleBase" id="RU362081"/>
    </source>
</evidence>
<dbReference type="InterPro" id="IPR023298">
    <property type="entry name" value="ATPase_P-typ_TM_dom_sf"/>
</dbReference>
<dbReference type="NCBIfam" id="TIGR01525">
    <property type="entry name" value="ATPase-IB_hvy"/>
    <property type="match status" value="1"/>
</dbReference>
<dbReference type="SUPFAM" id="SSF81665">
    <property type="entry name" value="Calcium ATPase, transmembrane domain M"/>
    <property type="match status" value="1"/>
</dbReference>
<dbReference type="InterPro" id="IPR059000">
    <property type="entry name" value="ATPase_P-type_domA"/>
</dbReference>
<feature type="transmembrane region" description="Helical" evidence="15">
    <location>
        <begin position="248"/>
        <end position="270"/>
    </location>
</feature>
<feature type="domain" description="HMA" evidence="16">
    <location>
        <begin position="95"/>
        <end position="161"/>
    </location>
</feature>
<keyword evidence="14 15" id="KW-0472">Membrane</keyword>
<sequence length="812" mass="87963">MNTESMLCFHCAQPCPAQSDFQIRYRQALHPACCAGCQAVAETIINSGLDQYYTQRQQPADRNAPLPTELLEQLALYDDPALQQDFVHTTSGQEKEAALILEGISCAACIWLNEQHIAQLKGVTSVSINYSNHRARIAWDDSQIQLSTILQHIAAIGYRAIPYDHARDEQNWQKQRKSALFRLWVAGLSMMQVMMFVVPIYLAPAGEIEANWLSMMHWGSALLTLPVVMYSCWPFYRNSWRDLRRGRASMDLPVSIGVLVSFFASLYALITQHGEIYFDAVSMFVFLLLGGRYLELKARRSAGAAAEKLVKLVPTFAHQLDAEQRLHEVAVSRLKINDRIVVKAGEIIPIDGVVLGGTSDVNEAMLTGESLPVHKTSGALVTAGTANLLSPLTIQVQHTGSETRIAAMVRILDQALSQKPRLATIADQIAGWFVFGLLIAAAATYWFWHLHDPVHALPITVALLVVSCPCALSLATPTALTASTGHLAQLGLLVTRANLLETLAKVTDIVLDKTGTLTFGEPRITRTIALNISSEQALAIAQSLEQQSEHPIAKAFLAEPSAANLAAAQQVQKHAQGGLSATIDQQYYVIGSLAFITEQIHQAVPEEFEPYRSEGTMVALSDGHTWLAAFVLADQLRTDAITTIAELKACGVQLHLVSGDQSSSVQAVAQQLNIQSVVANATPESKVSYMQALQQQGKTVLMIGDGVNDAPVLALANVSIAMGAGVDIAHAAGDMVLLNNNLSCLPAALALAKKTQSIIKQNLLWALLYNLGALPLAAAGFITPWLASLGMALSSLLVVVNALRLLSRHKKP</sequence>
<protein>
    <submittedName>
        <fullName evidence="17">Heavy metal translocating P-type ATPase</fullName>
    </submittedName>
</protein>
<evidence type="ECO:0000256" key="4">
    <source>
        <dbReference type="ARBA" id="ARBA00022475"/>
    </source>
</evidence>
<feature type="transmembrane region" description="Helical" evidence="15">
    <location>
        <begin position="215"/>
        <end position="236"/>
    </location>
</feature>
<evidence type="ECO:0000256" key="14">
    <source>
        <dbReference type="ARBA" id="ARBA00023136"/>
    </source>
</evidence>
<name>A0A6M8SW46_9NEIS</name>
<dbReference type="GO" id="GO:0005524">
    <property type="term" value="F:ATP binding"/>
    <property type="evidence" value="ECO:0007669"/>
    <property type="project" value="UniProtKB-UniRule"/>
</dbReference>
<feature type="transmembrane region" description="Helical" evidence="15">
    <location>
        <begin position="429"/>
        <end position="448"/>
    </location>
</feature>
<keyword evidence="9 15" id="KW-0067">ATP-binding</keyword>
<organism evidence="17 18">
    <name type="scientific">Deefgea piscis</name>
    <dbReference type="NCBI Taxonomy" id="2739061"/>
    <lineage>
        <taxon>Bacteria</taxon>
        <taxon>Pseudomonadati</taxon>
        <taxon>Pseudomonadota</taxon>
        <taxon>Betaproteobacteria</taxon>
        <taxon>Neisseriales</taxon>
        <taxon>Chitinibacteraceae</taxon>
        <taxon>Deefgea</taxon>
    </lineage>
</organism>
<dbReference type="InterPro" id="IPR001757">
    <property type="entry name" value="P_typ_ATPase"/>
</dbReference>
<dbReference type="Gene3D" id="3.40.1110.10">
    <property type="entry name" value="Calcium-transporting ATPase, cytoplasmic domain N"/>
    <property type="match status" value="1"/>
</dbReference>
<dbReference type="KEGG" id="dee:HQN60_12875"/>
<keyword evidence="10" id="KW-0460">Magnesium</keyword>
<evidence type="ECO:0000256" key="12">
    <source>
        <dbReference type="ARBA" id="ARBA00022989"/>
    </source>
</evidence>
<dbReference type="Gene3D" id="3.30.70.100">
    <property type="match status" value="1"/>
</dbReference>
<dbReference type="InterPro" id="IPR023299">
    <property type="entry name" value="ATPase_P-typ_cyto_dom_N"/>
</dbReference>
<comment type="subcellular location">
    <subcellularLocation>
        <location evidence="1">Cell membrane</location>
        <topology evidence="1">Multi-pass membrane protein</topology>
    </subcellularLocation>
</comment>
<evidence type="ECO:0000256" key="3">
    <source>
        <dbReference type="ARBA" id="ARBA00022448"/>
    </source>
</evidence>
<feature type="transmembrane region" description="Helical" evidence="15">
    <location>
        <begin position="788"/>
        <end position="806"/>
    </location>
</feature>
<dbReference type="PANTHER" id="PTHR43520">
    <property type="entry name" value="ATP7, ISOFORM B"/>
    <property type="match status" value="1"/>
</dbReference>
<dbReference type="PROSITE" id="PS00154">
    <property type="entry name" value="ATPASE_E1_E2"/>
    <property type="match status" value="1"/>
</dbReference>
<evidence type="ECO:0000256" key="1">
    <source>
        <dbReference type="ARBA" id="ARBA00004651"/>
    </source>
</evidence>
<proteinExistence type="inferred from homology"/>
<evidence type="ECO:0000313" key="18">
    <source>
        <dbReference type="Proteomes" id="UP000504844"/>
    </source>
</evidence>
<evidence type="ECO:0000256" key="2">
    <source>
        <dbReference type="ARBA" id="ARBA00006024"/>
    </source>
</evidence>
<keyword evidence="11" id="KW-1278">Translocase</keyword>
<keyword evidence="12 15" id="KW-1133">Transmembrane helix</keyword>
<evidence type="ECO:0000256" key="5">
    <source>
        <dbReference type="ARBA" id="ARBA00022553"/>
    </source>
</evidence>
<dbReference type="SUPFAM" id="SSF81653">
    <property type="entry name" value="Calcium ATPase, transduction domain A"/>
    <property type="match status" value="1"/>
</dbReference>
<dbReference type="SUPFAM" id="SSF55008">
    <property type="entry name" value="HMA, heavy metal-associated domain"/>
    <property type="match status" value="1"/>
</dbReference>
<keyword evidence="3" id="KW-0813">Transport</keyword>
<feature type="transmembrane region" description="Helical" evidence="15">
    <location>
        <begin position="183"/>
        <end position="203"/>
    </location>
</feature>
<dbReference type="Gene3D" id="3.40.50.1000">
    <property type="entry name" value="HAD superfamily/HAD-like"/>
    <property type="match status" value="1"/>
</dbReference>
<dbReference type="SFLD" id="SFLDF00027">
    <property type="entry name" value="p-type_atpase"/>
    <property type="match status" value="1"/>
</dbReference>
<keyword evidence="7 15" id="KW-0479">Metal-binding</keyword>
<dbReference type="Pfam" id="PF00122">
    <property type="entry name" value="E1-E2_ATPase"/>
    <property type="match status" value="1"/>
</dbReference>
<feature type="transmembrane region" description="Helical" evidence="15">
    <location>
        <begin position="454"/>
        <end position="475"/>
    </location>
</feature>